<accession>A0A521CQL8</accession>
<feature type="transmembrane region" description="Helical" evidence="1">
    <location>
        <begin position="186"/>
        <end position="208"/>
    </location>
</feature>
<dbReference type="OrthoDB" id="442385at2"/>
<protein>
    <submittedName>
        <fullName evidence="2">Uncharacterized protein</fullName>
    </submittedName>
</protein>
<dbReference type="EMBL" id="FXTH01000007">
    <property type="protein sequence ID" value="SMO61764.1"/>
    <property type="molecule type" value="Genomic_DNA"/>
</dbReference>
<organism evidence="2 3">
    <name type="scientific">Fodinibius sediminis</name>
    <dbReference type="NCBI Taxonomy" id="1214077"/>
    <lineage>
        <taxon>Bacteria</taxon>
        <taxon>Pseudomonadati</taxon>
        <taxon>Balneolota</taxon>
        <taxon>Balneolia</taxon>
        <taxon>Balneolales</taxon>
        <taxon>Balneolaceae</taxon>
        <taxon>Fodinibius</taxon>
    </lineage>
</organism>
<dbReference type="RefSeq" id="WP_142714261.1">
    <property type="nucleotide sequence ID" value="NZ_FXTH01000007.1"/>
</dbReference>
<feature type="transmembrane region" description="Helical" evidence="1">
    <location>
        <begin position="108"/>
        <end position="129"/>
    </location>
</feature>
<feature type="transmembrane region" description="Helical" evidence="1">
    <location>
        <begin position="266"/>
        <end position="283"/>
    </location>
</feature>
<feature type="transmembrane region" description="Helical" evidence="1">
    <location>
        <begin position="141"/>
        <end position="165"/>
    </location>
</feature>
<keyword evidence="1" id="KW-0472">Membrane</keyword>
<reference evidence="2 3" key="1">
    <citation type="submission" date="2017-05" db="EMBL/GenBank/DDBJ databases">
        <authorList>
            <person name="Varghese N."/>
            <person name="Submissions S."/>
        </authorList>
    </citation>
    <scope>NUCLEOTIDE SEQUENCE [LARGE SCALE GENOMIC DNA]</scope>
    <source>
        <strain evidence="2 3">DSM 21194</strain>
    </source>
</reference>
<dbReference type="AlphaFoldDB" id="A0A521CQL8"/>
<gene>
    <name evidence="2" type="ORF">SAMN06265218_1072</name>
</gene>
<feature type="transmembrane region" description="Helical" evidence="1">
    <location>
        <begin position="214"/>
        <end position="235"/>
    </location>
</feature>
<keyword evidence="3" id="KW-1185">Reference proteome</keyword>
<keyword evidence="1" id="KW-0812">Transmembrane</keyword>
<evidence type="ECO:0000313" key="3">
    <source>
        <dbReference type="Proteomes" id="UP000317593"/>
    </source>
</evidence>
<feature type="transmembrane region" description="Helical" evidence="1">
    <location>
        <begin position="242"/>
        <end position="260"/>
    </location>
</feature>
<evidence type="ECO:0000313" key="2">
    <source>
        <dbReference type="EMBL" id="SMO61764.1"/>
    </source>
</evidence>
<keyword evidence="1" id="KW-1133">Transmembrane helix</keyword>
<evidence type="ECO:0000256" key="1">
    <source>
        <dbReference type="SAM" id="Phobius"/>
    </source>
</evidence>
<proteinExistence type="predicted"/>
<sequence>MVEKSDIESATIDSEDQLKAQVKELIGNPISVWAVAATIESLGIREVDARKVFGYDSIFSLADQISVDLKKEFRQGESYKISPDDEISYAFGLWEQIKFFSQYYSEGLLFSLPLLSQIAALFIFRYSLWAWLDFNEAQATIIAFGTIVAFIITGGFIQVLGHVISGYTSSNNYFLAYECTKKVVKGGLWSIAAVALLIVLINIIIPFYPRTMVLLGVMYMVSISLLLLASGILYALKRRISIFVIFVIGTLSIIFNIEVLNLDIYSSHWIAMFFTTVLLTVYARRYFKRQIHDNQQDLVTQTPPDPEVRQYIKGLMKYSML</sequence>
<name>A0A521CQL8_9BACT</name>
<dbReference type="Proteomes" id="UP000317593">
    <property type="component" value="Unassembled WGS sequence"/>
</dbReference>